<comment type="caution">
    <text evidence="2">The sequence shown here is derived from an EMBL/GenBank/DDBJ whole genome shotgun (WGS) entry which is preliminary data.</text>
</comment>
<dbReference type="EMBL" id="BARS01003482">
    <property type="protein sequence ID" value="GAF83406.1"/>
    <property type="molecule type" value="Genomic_DNA"/>
</dbReference>
<dbReference type="InterPro" id="IPR001509">
    <property type="entry name" value="Epimerase_deHydtase"/>
</dbReference>
<dbReference type="SUPFAM" id="SSF51735">
    <property type="entry name" value="NAD(P)-binding Rossmann-fold domains"/>
    <property type="match status" value="1"/>
</dbReference>
<protein>
    <recommendedName>
        <fullName evidence="1">NAD-dependent epimerase/dehydratase domain-containing protein</fullName>
    </recommendedName>
</protein>
<name>X0T7U8_9ZZZZ</name>
<organism evidence="2">
    <name type="scientific">marine sediment metagenome</name>
    <dbReference type="NCBI Taxonomy" id="412755"/>
    <lineage>
        <taxon>unclassified sequences</taxon>
        <taxon>metagenomes</taxon>
        <taxon>ecological metagenomes</taxon>
    </lineage>
</organism>
<gene>
    <name evidence="2" type="ORF">S01H1_06759</name>
</gene>
<dbReference type="Gene3D" id="3.40.50.720">
    <property type="entry name" value="NAD(P)-binding Rossmann-like Domain"/>
    <property type="match status" value="1"/>
</dbReference>
<sequence>MTVLRNEKILVTGPAGQIAYPLAARLAEDNEVWGIARFRDAKTRERVENAGIRTRAIDLADPSWGDLPDDFTLVLHLAAVIRPGLDYDRSIRINAEGTGRVMQRHRSARACLMMSTCGVYLSPEAGDRA</sequence>
<reference evidence="2" key="1">
    <citation type="journal article" date="2014" name="Front. Microbiol.">
        <title>High frequency of phylogenetically diverse reductive dehalogenase-homologous genes in deep subseafloor sedimentary metagenomes.</title>
        <authorList>
            <person name="Kawai M."/>
            <person name="Futagami T."/>
            <person name="Toyoda A."/>
            <person name="Takaki Y."/>
            <person name="Nishi S."/>
            <person name="Hori S."/>
            <person name="Arai W."/>
            <person name="Tsubouchi T."/>
            <person name="Morono Y."/>
            <person name="Uchiyama I."/>
            <person name="Ito T."/>
            <person name="Fujiyama A."/>
            <person name="Inagaki F."/>
            <person name="Takami H."/>
        </authorList>
    </citation>
    <scope>NUCLEOTIDE SEQUENCE</scope>
    <source>
        <strain evidence="2">Expedition CK06-06</strain>
    </source>
</reference>
<dbReference type="InterPro" id="IPR036291">
    <property type="entry name" value="NAD(P)-bd_dom_sf"/>
</dbReference>
<evidence type="ECO:0000313" key="2">
    <source>
        <dbReference type="EMBL" id="GAF83406.1"/>
    </source>
</evidence>
<accession>X0T7U8</accession>
<dbReference type="AlphaFoldDB" id="X0T7U8"/>
<dbReference type="Pfam" id="PF01370">
    <property type="entry name" value="Epimerase"/>
    <property type="match status" value="1"/>
</dbReference>
<evidence type="ECO:0000259" key="1">
    <source>
        <dbReference type="Pfam" id="PF01370"/>
    </source>
</evidence>
<proteinExistence type="predicted"/>
<feature type="non-terminal residue" evidence="2">
    <location>
        <position position="129"/>
    </location>
</feature>
<feature type="domain" description="NAD-dependent epimerase/dehydratase" evidence="1">
    <location>
        <begin position="9"/>
        <end position="120"/>
    </location>
</feature>